<dbReference type="RefSeq" id="WP_203005667.1">
    <property type="nucleotide sequence ID" value="NZ_JADWYU010000019.1"/>
</dbReference>
<dbReference type="GO" id="GO:0004016">
    <property type="term" value="F:adenylate cyclase activity"/>
    <property type="evidence" value="ECO:0007669"/>
    <property type="project" value="TreeGrafter"/>
</dbReference>
<keyword evidence="1" id="KW-0547">Nucleotide-binding</keyword>
<keyword evidence="2" id="KW-0067">ATP-binding</keyword>
<dbReference type="PRINTS" id="PR00038">
    <property type="entry name" value="HTHLUXR"/>
</dbReference>
<dbReference type="GO" id="GO:0006355">
    <property type="term" value="P:regulation of DNA-templated transcription"/>
    <property type="evidence" value="ECO:0007669"/>
    <property type="project" value="InterPro"/>
</dbReference>
<dbReference type="PANTHER" id="PTHR16305:SF35">
    <property type="entry name" value="TRANSCRIPTIONAL ACTIVATOR DOMAIN"/>
    <property type="match status" value="1"/>
</dbReference>
<dbReference type="Proteomes" id="UP000604475">
    <property type="component" value="Unassembled WGS sequence"/>
</dbReference>
<protein>
    <submittedName>
        <fullName evidence="4">AAA family ATPase</fullName>
    </submittedName>
</protein>
<dbReference type="InterPro" id="IPR041664">
    <property type="entry name" value="AAA_16"/>
</dbReference>
<dbReference type="GO" id="GO:0005524">
    <property type="term" value="F:ATP binding"/>
    <property type="evidence" value="ECO:0007669"/>
    <property type="project" value="UniProtKB-KW"/>
</dbReference>
<sequence>MTRLASPGFVGRAEELARLELALSRAEAGEGAGLIIGGEAGVGKTRLVEELVARAAATGHTVLLGGCVELEGDDLPLAPVVEALRGLARRVGPDALTGLAGGRREELARLLPELGGAPPAIAAPRPAGPEAAGPGIGRLFDLVLGVIEALSAERPVLFLIEDLHWADQSTRALAAFLLRNLRGSRVTLVLTYRSDGVGPGHPLRTFLAEAERLRWAAGSPRLQALAPAGAAAAAPAAHRLRWVERIELSRFRRAEVAELVGAILGETPPDGLIDAVMARSDGNAFFVEELVASATTRTGGPDAISPTLREALLARIEALPPATRDLLRLAAGGGQRVDHRLLAAVAGLTDERVWEALRAAVDTGVLLVDPVDSTYSFRHALTRGALRQEALPGELDHLHRRYAQALEADPGLVGGGARAAEAVAYHWYAACEHSRALPALLAAGRAAACGYAYAEALRHYERALVCWDAVPDAAGRAGVDRLRVLESAIAAAKMAGDLRRGLELTTQAHGEAARAGDPARLALLLVERSHLLRILGYSDGMADAEEAVRLVPAEPPTHERAAVLVALGKALSTVPRRAPALAVFEEALSAARATGARKAEAAALLGATCLANTDTVPDDAHRARAIATELGDDDLVVASYAHESDAWLGRCRFDEAIAVGQEGVRIARRLGHERAKGVTVAGNVIEAMFSSGRWDEAEKLLAEVTELAPVGVNAMFLEQLRGDLALARDRLDEAVGALAAADGLPADRYLDSQYTLPLARLRADLDLRRGDPAGVPARVAARLATFDLIDVVRYAAPLLASAMACAAQAAVTARALRDAGGLRDALDGVERLMAIVATLPFERSANGEACRAVVAGELARAEGTPDPDAWASAAKAWAALGMPYHRAQALRGRAEALLAVGDRPAAGEALRAAAAVTDGLGAHLLRRDLRALAAQGRLALEAPGDEEPALAQAACADGPPLGLTARELDVLRLVAQGSTNPQIASTLFISRKTASTHVSNILGKLGVTTRGEAAAVAHHLRLFDEAAGAPST</sequence>
<dbReference type="InterPro" id="IPR016032">
    <property type="entry name" value="Sig_transdc_resp-reg_C-effctor"/>
</dbReference>
<dbReference type="InterPro" id="IPR027417">
    <property type="entry name" value="P-loop_NTPase"/>
</dbReference>
<comment type="caution">
    <text evidence="4">The sequence shown here is derived from an EMBL/GenBank/DDBJ whole genome shotgun (WGS) entry which is preliminary data.</text>
</comment>
<evidence type="ECO:0000259" key="3">
    <source>
        <dbReference type="PROSITE" id="PS50043"/>
    </source>
</evidence>
<dbReference type="InterPro" id="IPR011990">
    <property type="entry name" value="TPR-like_helical_dom_sf"/>
</dbReference>
<gene>
    <name evidence="4" type="ORF">I7412_13620</name>
</gene>
<dbReference type="SUPFAM" id="SSF48452">
    <property type="entry name" value="TPR-like"/>
    <property type="match status" value="1"/>
</dbReference>
<dbReference type="Pfam" id="PF00196">
    <property type="entry name" value="GerE"/>
    <property type="match status" value="1"/>
</dbReference>
<dbReference type="GO" id="GO:0003677">
    <property type="term" value="F:DNA binding"/>
    <property type="evidence" value="ECO:0007669"/>
    <property type="project" value="InterPro"/>
</dbReference>
<dbReference type="SUPFAM" id="SSF52540">
    <property type="entry name" value="P-loop containing nucleoside triphosphate hydrolases"/>
    <property type="match status" value="1"/>
</dbReference>
<evidence type="ECO:0000256" key="1">
    <source>
        <dbReference type="ARBA" id="ARBA00022741"/>
    </source>
</evidence>
<dbReference type="InterPro" id="IPR036388">
    <property type="entry name" value="WH-like_DNA-bd_sf"/>
</dbReference>
<dbReference type="PANTHER" id="PTHR16305">
    <property type="entry name" value="TESTICULAR SOLUBLE ADENYLYL CYCLASE"/>
    <property type="match status" value="1"/>
</dbReference>
<dbReference type="CDD" id="cd06170">
    <property type="entry name" value="LuxR_C_like"/>
    <property type="match status" value="1"/>
</dbReference>
<evidence type="ECO:0000313" key="4">
    <source>
        <dbReference type="EMBL" id="MBL7628168.1"/>
    </source>
</evidence>
<keyword evidence="5" id="KW-1185">Reference proteome</keyword>
<dbReference type="PROSITE" id="PS50043">
    <property type="entry name" value="HTH_LUXR_2"/>
    <property type="match status" value="1"/>
</dbReference>
<dbReference type="SMART" id="SM00421">
    <property type="entry name" value="HTH_LUXR"/>
    <property type="match status" value="1"/>
</dbReference>
<name>A0A937UNK0_9ACTN</name>
<feature type="domain" description="HTH luxR-type" evidence="3">
    <location>
        <begin position="956"/>
        <end position="1021"/>
    </location>
</feature>
<proteinExistence type="predicted"/>
<evidence type="ECO:0000313" key="5">
    <source>
        <dbReference type="Proteomes" id="UP000604475"/>
    </source>
</evidence>
<accession>A0A937UNK0</accession>
<reference evidence="4" key="1">
    <citation type="submission" date="2020-12" db="EMBL/GenBank/DDBJ databases">
        <title>Genomic characterization of non-nitrogen-fixing Frankia strains.</title>
        <authorList>
            <person name="Carlos-Shanley C."/>
            <person name="Guerra T."/>
            <person name="Hahn D."/>
        </authorList>
    </citation>
    <scope>NUCLEOTIDE SEQUENCE</scope>
    <source>
        <strain evidence="4">CN6</strain>
    </source>
</reference>
<organism evidence="4 5">
    <name type="scientific">Frankia nepalensis</name>
    <dbReference type="NCBI Taxonomy" id="1836974"/>
    <lineage>
        <taxon>Bacteria</taxon>
        <taxon>Bacillati</taxon>
        <taxon>Actinomycetota</taxon>
        <taxon>Actinomycetes</taxon>
        <taxon>Frankiales</taxon>
        <taxon>Frankiaceae</taxon>
        <taxon>Frankia</taxon>
    </lineage>
</organism>
<dbReference type="Gene3D" id="1.25.40.10">
    <property type="entry name" value="Tetratricopeptide repeat domain"/>
    <property type="match status" value="1"/>
</dbReference>
<dbReference type="SUPFAM" id="SSF46894">
    <property type="entry name" value="C-terminal effector domain of the bipartite response regulators"/>
    <property type="match status" value="1"/>
</dbReference>
<dbReference type="Gene3D" id="3.40.50.300">
    <property type="entry name" value="P-loop containing nucleotide triphosphate hydrolases"/>
    <property type="match status" value="1"/>
</dbReference>
<dbReference type="GO" id="GO:0005737">
    <property type="term" value="C:cytoplasm"/>
    <property type="evidence" value="ECO:0007669"/>
    <property type="project" value="TreeGrafter"/>
</dbReference>
<dbReference type="Pfam" id="PF13191">
    <property type="entry name" value="AAA_16"/>
    <property type="match status" value="1"/>
</dbReference>
<dbReference type="InterPro" id="IPR000792">
    <property type="entry name" value="Tscrpt_reg_LuxR_C"/>
</dbReference>
<dbReference type="EMBL" id="JAEACQ010000174">
    <property type="protein sequence ID" value="MBL7628168.1"/>
    <property type="molecule type" value="Genomic_DNA"/>
</dbReference>
<dbReference type="AlphaFoldDB" id="A0A937UNK0"/>
<dbReference type="Gene3D" id="1.10.10.10">
    <property type="entry name" value="Winged helix-like DNA-binding domain superfamily/Winged helix DNA-binding domain"/>
    <property type="match status" value="1"/>
</dbReference>
<evidence type="ECO:0000256" key="2">
    <source>
        <dbReference type="ARBA" id="ARBA00022840"/>
    </source>
</evidence>